<comment type="catalytic activity">
    <reaction evidence="11 12">
        <text>(1S,2R)-1-C-(indol-3-yl)glycerol 3-phosphate + L-serine = D-glyceraldehyde 3-phosphate + L-tryptophan + H2O</text>
        <dbReference type="Rhea" id="RHEA:10532"/>
        <dbReference type="ChEBI" id="CHEBI:15377"/>
        <dbReference type="ChEBI" id="CHEBI:33384"/>
        <dbReference type="ChEBI" id="CHEBI:57912"/>
        <dbReference type="ChEBI" id="CHEBI:58866"/>
        <dbReference type="ChEBI" id="CHEBI:59776"/>
        <dbReference type="EC" id="4.2.1.20"/>
    </reaction>
</comment>
<evidence type="ECO:0000313" key="15">
    <source>
        <dbReference type="Proteomes" id="UP000010866"/>
    </source>
</evidence>
<evidence type="ECO:0000256" key="12">
    <source>
        <dbReference type="HAMAP-Rule" id="MF_00133"/>
    </source>
</evidence>
<comment type="similarity">
    <text evidence="4 12">Belongs to the TrpB family.</text>
</comment>
<dbReference type="HAMAP" id="MF_00133">
    <property type="entry name" value="Trp_synth_beta"/>
    <property type="match status" value="1"/>
</dbReference>
<dbReference type="NCBIfam" id="TIGR00263">
    <property type="entry name" value="trpB"/>
    <property type="match status" value="1"/>
</dbReference>
<evidence type="ECO:0000256" key="8">
    <source>
        <dbReference type="ARBA" id="ARBA00022898"/>
    </source>
</evidence>
<evidence type="ECO:0000256" key="2">
    <source>
        <dbReference type="ARBA" id="ARBA00002786"/>
    </source>
</evidence>
<evidence type="ECO:0000256" key="10">
    <source>
        <dbReference type="ARBA" id="ARBA00023239"/>
    </source>
</evidence>
<comment type="cofactor">
    <cofactor evidence="1 12">
        <name>pyridoxal 5'-phosphate</name>
        <dbReference type="ChEBI" id="CHEBI:597326"/>
    </cofactor>
</comment>
<gene>
    <name evidence="12" type="primary">trpB</name>
    <name evidence="14" type="ordered locus">Metho_0863</name>
</gene>
<dbReference type="Proteomes" id="UP000010866">
    <property type="component" value="Chromosome"/>
</dbReference>
<dbReference type="EMBL" id="CP003362">
    <property type="protein sequence ID" value="AGB49106.1"/>
    <property type="molecule type" value="Genomic_DNA"/>
</dbReference>
<evidence type="ECO:0000313" key="14">
    <source>
        <dbReference type="EMBL" id="AGB49106.1"/>
    </source>
</evidence>
<dbReference type="PIRSF" id="PIRSF001413">
    <property type="entry name" value="Trp_syn_beta"/>
    <property type="match status" value="1"/>
</dbReference>
<dbReference type="AlphaFoldDB" id="L0KVE2"/>
<dbReference type="OrthoDB" id="371827at2157"/>
<dbReference type="InterPro" id="IPR006653">
    <property type="entry name" value="Trp_synth_b_CS"/>
</dbReference>
<sequence>MQKPTYGRFGGQFVPEVLMPALNELEEEYERYKEAPEFLRELNYYLTEFAGRSTPLYHARNLSKKYGTKIYLKREDLVHGGAHKLNNTIGQALLAKYMGKKRLIAETGAGQHGTATAMAGANMGFETVVYMGAKDVERQRMNVYRMELMGTKVHPVRSGSMTLKDAINEALRDWVTNVENTHYLIGSVVGPHPYPMIVRDFQSVIGTEVKQQIMEKEGRLPDSIVACAGGGSNAMGIFHPFVEDTDVKLLPVEAGGCGMQVQGKTAMHSASLGAGEEGILQGARTLILQDKYGQILESTSVSAGLDYSGVGPELAHLAETGRIQPGSVNDQEALDAFHELCRLEGIIPALESSHALAYIKKMADTGELGDLVVVSLSGRGDKDLETVLKVKATAGDEKL</sequence>
<evidence type="ECO:0000259" key="13">
    <source>
        <dbReference type="Pfam" id="PF00291"/>
    </source>
</evidence>
<reference evidence="15" key="1">
    <citation type="submission" date="2012-02" db="EMBL/GenBank/DDBJ databases">
        <title>Complete sequence of chromosome of Methanomethylovorans hollandica DSM 15978.</title>
        <authorList>
            <person name="Lucas S."/>
            <person name="Copeland A."/>
            <person name="Lapidus A."/>
            <person name="Glavina del Rio T."/>
            <person name="Dalin E."/>
            <person name="Tice H."/>
            <person name="Bruce D."/>
            <person name="Goodwin L."/>
            <person name="Pitluck S."/>
            <person name="Peters L."/>
            <person name="Mikhailova N."/>
            <person name="Held B."/>
            <person name="Kyrpides N."/>
            <person name="Mavromatis K."/>
            <person name="Ivanova N."/>
            <person name="Brettin T."/>
            <person name="Detter J.C."/>
            <person name="Han C."/>
            <person name="Larimer F."/>
            <person name="Land M."/>
            <person name="Hauser L."/>
            <person name="Markowitz V."/>
            <person name="Cheng J.-F."/>
            <person name="Hugenholtz P."/>
            <person name="Woyke T."/>
            <person name="Wu D."/>
            <person name="Spring S."/>
            <person name="Schroeder M."/>
            <person name="Brambilla E."/>
            <person name="Klenk H.-P."/>
            <person name="Eisen J.A."/>
        </authorList>
    </citation>
    <scope>NUCLEOTIDE SEQUENCE [LARGE SCALE GENOMIC DNA]</scope>
    <source>
        <strain evidence="15">DSM 15978 / NBRC 107637 / DMS1</strain>
    </source>
</reference>
<dbReference type="PROSITE" id="PS00168">
    <property type="entry name" value="TRP_SYNTHASE_BETA"/>
    <property type="match status" value="1"/>
</dbReference>
<keyword evidence="8 12" id="KW-0663">Pyridoxal phosphate</keyword>
<keyword evidence="6 12" id="KW-0028">Amino-acid biosynthesis</keyword>
<keyword evidence="10 12" id="KW-0456">Lyase</keyword>
<dbReference type="EC" id="4.2.1.20" evidence="12"/>
<keyword evidence="9 12" id="KW-0057">Aromatic amino acid biosynthesis</keyword>
<dbReference type="Pfam" id="PF00291">
    <property type="entry name" value="PALP"/>
    <property type="match status" value="1"/>
</dbReference>
<dbReference type="InterPro" id="IPR001926">
    <property type="entry name" value="TrpB-like_PALP"/>
</dbReference>
<dbReference type="FunFam" id="3.40.50.1100:FF:000004">
    <property type="entry name" value="Tryptophan synthase beta chain"/>
    <property type="match status" value="1"/>
</dbReference>
<dbReference type="STRING" id="867904.Metho_0863"/>
<dbReference type="GO" id="GO:0005737">
    <property type="term" value="C:cytoplasm"/>
    <property type="evidence" value="ECO:0007669"/>
    <property type="project" value="TreeGrafter"/>
</dbReference>
<dbReference type="GO" id="GO:0004834">
    <property type="term" value="F:tryptophan synthase activity"/>
    <property type="evidence" value="ECO:0007669"/>
    <property type="project" value="UniProtKB-UniRule"/>
</dbReference>
<evidence type="ECO:0000256" key="9">
    <source>
        <dbReference type="ARBA" id="ARBA00023141"/>
    </source>
</evidence>
<comment type="subunit">
    <text evidence="5 12">Tetramer of two alpha and two beta chains.</text>
</comment>
<evidence type="ECO:0000256" key="11">
    <source>
        <dbReference type="ARBA" id="ARBA00049047"/>
    </source>
</evidence>
<evidence type="ECO:0000256" key="6">
    <source>
        <dbReference type="ARBA" id="ARBA00022605"/>
    </source>
</evidence>
<dbReference type="RefSeq" id="WP_015324273.1">
    <property type="nucleotide sequence ID" value="NC_019977.1"/>
</dbReference>
<organism evidence="14 15">
    <name type="scientific">Methanomethylovorans hollandica (strain DSM 15978 / NBRC 107637 / DMS1)</name>
    <dbReference type="NCBI Taxonomy" id="867904"/>
    <lineage>
        <taxon>Archaea</taxon>
        <taxon>Methanobacteriati</taxon>
        <taxon>Methanobacteriota</taxon>
        <taxon>Stenosarchaea group</taxon>
        <taxon>Methanomicrobia</taxon>
        <taxon>Methanosarcinales</taxon>
        <taxon>Methanosarcinaceae</taxon>
        <taxon>Methanomethylovorans</taxon>
    </lineage>
</organism>
<dbReference type="PANTHER" id="PTHR48077">
    <property type="entry name" value="TRYPTOPHAN SYNTHASE-RELATED"/>
    <property type="match status" value="1"/>
</dbReference>
<evidence type="ECO:0000256" key="7">
    <source>
        <dbReference type="ARBA" id="ARBA00022822"/>
    </source>
</evidence>
<dbReference type="InterPro" id="IPR023026">
    <property type="entry name" value="Trp_synth_beta/beta-like"/>
</dbReference>
<proteinExistence type="inferred from homology"/>
<feature type="modified residue" description="N6-(pyridoxal phosphate)lysine" evidence="12">
    <location>
        <position position="84"/>
    </location>
</feature>
<evidence type="ECO:0000256" key="5">
    <source>
        <dbReference type="ARBA" id="ARBA00011270"/>
    </source>
</evidence>
<dbReference type="CDD" id="cd06446">
    <property type="entry name" value="Trp-synth_B"/>
    <property type="match status" value="1"/>
</dbReference>
<dbReference type="InterPro" id="IPR036052">
    <property type="entry name" value="TrpB-like_PALP_sf"/>
</dbReference>
<dbReference type="UniPathway" id="UPA00035">
    <property type="reaction ID" value="UER00044"/>
</dbReference>
<comment type="pathway">
    <text evidence="3 12">Amino-acid biosynthesis; L-tryptophan biosynthesis; L-tryptophan from chorismate: step 5/5.</text>
</comment>
<dbReference type="PANTHER" id="PTHR48077:SF3">
    <property type="entry name" value="TRYPTOPHAN SYNTHASE"/>
    <property type="match status" value="1"/>
</dbReference>
<name>L0KVE2_METHD</name>
<evidence type="ECO:0000256" key="3">
    <source>
        <dbReference type="ARBA" id="ARBA00004733"/>
    </source>
</evidence>
<keyword evidence="15" id="KW-1185">Reference proteome</keyword>
<dbReference type="Gene3D" id="3.40.50.1100">
    <property type="match status" value="2"/>
</dbReference>
<dbReference type="FunFam" id="3.40.50.1100:FF:000001">
    <property type="entry name" value="Tryptophan synthase beta chain"/>
    <property type="match status" value="1"/>
</dbReference>
<dbReference type="HOGENOM" id="CLU_016734_3_1_2"/>
<dbReference type="GeneID" id="14408237"/>
<dbReference type="InterPro" id="IPR006654">
    <property type="entry name" value="Trp_synth_beta"/>
</dbReference>
<protein>
    <recommendedName>
        <fullName evidence="12">Tryptophan synthase beta chain</fullName>
        <ecNumber evidence="12">4.2.1.20</ecNumber>
    </recommendedName>
</protein>
<evidence type="ECO:0000256" key="1">
    <source>
        <dbReference type="ARBA" id="ARBA00001933"/>
    </source>
</evidence>
<keyword evidence="7 12" id="KW-0822">Tryptophan biosynthesis</keyword>
<dbReference type="KEGG" id="mhz:Metho_0863"/>
<accession>L0KVE2</accession>
<comment type="function">
    <text evidence="2 12">The beta subunit is responsible for the synthesis of L-tryptophan from indole and L-serine.</text>
</comment>
<evidence type="ECO:0000256" key="4">
    <source>
        <dbReference type="ARBA" id="ARBA00009982"/>
    </source>
</evidence>
<dbReference type="SUPFAM" id="SSF53686">
    <property type="entry name" value="Tryptophan synthase beta subunit-like PLP-dependent enzymes"/>
    <property type="match status" value="1"/>
</dbReference>
<feature type="domain" description="Tryptophan synthase beta chain-like PALP" evidence="13">
    <location>
        <begin position="50"/>
        <end position="378"/>
    </location>
</feature>